<comment type="caution">
    <text evidence="4">The sequence shown here is derived from an EMBL/GenBank/DDBJ whole genome shotgun (WGS) entry which is preliminary data.</text>
</comment>
<dbReference type="Pfam" id="PF07859">
    <property type="entry name" value="Abhydrolase_3"/>
    <property type="match status" value="1"/>
</dbReference>
<dbReference type="EMBL" id="SOAX01000003">
    <property type="protein sequence ID" value="TDT41725.1"/>
    <property type="molecule type" value="Genomic_DNA"/>
</dbReference>
<evidence type="ECO:0000256" key="2">
    <source>
        <dbReference type="ARBA" id="ARBA00022801"/>
    </source>
</evidence>
<dbReference type="Proteomes" id="UP000295830">
    <property type="component" value="Unassembled WGS sequence"/>
</dbReference>
<dbReference type="InterPro" id="IPR050300">
    <property type="entry name" value="GDXG_lipolytic_enzyme"/>
</dbReference>
<dbReference type="OrthoDB" id="9806180at2"/>
<dbReference type="GO" id="GO:0016787">
    <property type="term" value="F:hydrolase activity"/>
    <property type="evidence" value="ECO:0007669"/>
    <property type="project" value="UniProtKB-KW"/>
</dbReference>
<feature type="domain" description="Alpha/beta hydrolase fold-3" evidence="3">
    <location>
        <begin position="111"/>
        <end position="325"/>
    </location>
</feature>
<sequence>MIWFLTALIIAIIGITLLLRGKSLAYLDSEPLTPAEHNPSPAHREALRMIREMNRAGKGLRGRERLNAMRAFMDSMSDGLALVSEFRPAQPETAPRGEWVIAPNARPSRRILYIHGGAWMAGSPRSHRAITDRLSQLANACVFAVDYRLMPEHRYRDGLRDCQSAYQWLLGNGPDGPATAEFMAVAGDSAGGNHTLSLIAWIKEQHLQQPDAAVALSPSTDLTFTAPSLRNNVKTDPLLGPAFRPLTRLPLPLLWWGTFLFFRMSPSNPLLSPLRADLSGLPPTLIHVSDSEMLVDDARRYTHKARAAGSPVELRIWPGMFHVWHIFTPWLPEADDAMKEIGDFLNRSEQLEAQ</sequence>
<dbReference type="AlphaFoldDB" id="A0A4R7JUI0"/>
<evidence type="ECO:0000313" key="5">
    <source>
        <dbReference type="Proteomes" id="UP000295830"/>
    </source>
</evidence>
<name>A0A4R7JUI0_9GAMM</name>
<dbReference type="Gene3D" id="3.40.50.1820">
    <property type="entry name" value="alpha/beta hydrolase"/>
    <property type="match status" value="1"/>
</dbReference>
<organism evidence="4 5">
    <name type="scientific">Halospina denitrificans</name>
    <dbReference type="NCBI Taxonomy" id="332522"/>
    <lineage>
        <taxon>Bacteria</taxon>
        <taxon>Pseudomonadati</taxon>
        <taxon>Pseudomonadota</taxon>
        <taxon>Gammaproteobacteria</taxon>
        <taxon>Halospina</taxon>
    </lineage>
</organism>
<keyword evidence="2" id="KW-0378">Hydrolase</keyword>
<dbReference type="InterPro" id="IPR002168">
    <property type="entry name" value="Lipase_GDXG_HIS_AS"/>
</dbReference>
<evidence type="ECO:0000256" key="1">
    <source>
        <dbReference type="ARBA" id="ARBA00010515"/>
    </source>
</evidence>
<dbReference type="PANTHER" id="PTHR48081">
    <property type="entry name" value="AB HYDROLASE SUPERFAMILY PROTEIN C4A8.06C"/>
    <property type="match status" value="1"/>
</dbReference>
<dbReference type="InterPro" id="IPR013094">
    <property type="entry name" value="AB_hydrolase_3"/>
</dbReference>
<comment type="similarity">
    <text evidence="1">Belongs to the 'GDXG' lipolytic enzyme family.</text>
</comment>
<protein>
    <submittedName>
        <fullName evidence="4">Acetyl esterase/lipase</fullName>
    </submittedName>
</protein>
<dbReference type="InterPro" id="IPR029058">
    <property type="entry name" value="AB_hydrolase_fold"/>
</dbReference>
<dbReference type="PANTHER" id="PTHR48081:SF8">
    <property type="entry name" value="ALPHA_BETA HYDROLASE FOLD-3 DOMAIN-CONTAINING PROTEIN-RELATED"/>
    <property type="match status" value="1"/>
</dbReference>
<gene>
    <name evidence="4" type="ORF">DES49_1827</name>
</gene>
<dbReference type="SUPFAM" id="SSF53474">
    <property type="entry name" value="alpha/beta-Hydrolases"/>
    <property type="match status" value="1"/>
</dbReference>
<dbReference type="PROSITE" id="PS01173">
    <property type="entry name" value="LIPASE_GDXG_HIS"/>
    <property type="match status" value="1"/>
</dbReference>
<proteinExistence type="inferred from homology"/>
<evidence type="ECO:0000313" key="4">
    <source>
        <dbReference type="EMBL" id="TDT41725.1"/>
    </source>
</evidence>
<evidence type="ECO:0000259" key="3">
    <source>
        <dbReference type="Pfam" id="PF07859"/>
    </source>
</evidence>
<accession>A0A4R7JUI0</accession>
<reference evidence="4 5" key="1">
    <citation type="submission" date="2019-03" db="EMBL/GenBank/DDBJ databases">
        <title>Genomic Encyclopedia of Type Strains, Phase IV (KMG-IV): sequencing the most valuable type-strain genomes for metagenomic binning, comparative biology and taxonomic classification.</title>
        <authorList>
            <person name="Goeker M."/>
        </authorList>
    </citation>
    <scope>NUCLEOTIDE SEQUENCE [LARGE SCALE GENOMIC DNA]</scope>
    <source>
        <strain evidence="4 5">DSM 15505</strain>
    </source>
</reference>
<dbReference type="RefSeq" id="WP_133736072.1">
    <property type="nucleotide sequence ID" value="NZ_SOAX01000003.1"/>
</dbReference>
<keyword evidence="5" id="KW-1185">Reference proteome</keyword>